<dbReference type="GO" id="GO:0005096">
    <property type="term" value="F:GTPase activator activity"/>
    <property type="evidence" value="ECO:0007669"/>
    <property type="project" value="UniProtKB-KW"/>
</dbReference>
<dbReference type="HOGENOM" id="CLU_1997150_0_0_1"/>
<keyword evidence="1" id="KW-0343">GTPase activation</keyword>
<dbReference type="STRING" id="431595.K3WX47"/>
<dbReference type="InterPro" id="IPR008936">
    <property type="entry name" value="Rho_GTPase_activation_prot"/>
</dbReference>
<evidence type="ECO:0000259" key="2">
    <source>
        <dbReference type="PROSITE" id="PS50238"/>
    </source>
</evidence>
<dbReference type="GO" id="GO:0007165">
    <property type="term" value="P:signal transduction"/>
    <property type="evidence" value="ECO:0007669"/>
    <property type="project" value="InterPro"/>
</dbReference>
<dbReference type="PROSITE" id="PS50238">
    <property type="entry name" value="RHOGAP"/>
    <property type="match status" value="1"/>
</dbReference>
<dbReference type="EMBL" id="GL376622">
    <property type="status" value="NOT_ANNOTATED_CDS"/>
    <property type="molecule type" value="Genomic_DNA"/>
</dbReference>
<keyword evidence="4" id="KW-1185">Reference proteome</keyword>
<dbReference type="SUPFAM" id="SSF48350">
    <property type="entry name" value="GTPase activation domain, GAP"/>
    <property type="match status" value="1"/>
</dbReference>
<evidence type="ECO:0000313" key="4">
    <source>
        <dbReference type="Proteomes" id="UP000019132"/>
    </source>
</evidence>
<dbReference type="AlphaFoldDB" id="K3WX47"/>
<accession>K3WX47</accession>
<dbReference type="Proteomes" id="UP000019132">
    <property type="component" value="Unassembled WGS sequence"/>
</dbReference>
<reference evidence="4" key="1">
    <citation type="journal article" date="2010" name="Genome Biol.">
        <title>Genome sequence of the necrotrophic plant pathogen Pythium ultimum reveals original pathogenicity mechanisms and effector repertoire.</title>
        <authorList>
            <person name="Levesque C.A."/>
            <person name="Brouwer H."/>
            <person name="Cano L."/>
            <person name="Hamilton J.P."/>
            <person name="Holt C."/>
            <person name="Huitema E."/>
            <person name="Raffaele S."/>
            <person name="Robideau G.P."/>
            <person name="Thines M."/>
            <person name="Win J."/>
            <person name="Zerillo M.M."/>
            <person name="Beakes G.W."/>
            <person name="Boore J.L."/>
            <person name="Busam D."/>
            <person name="Dumas B."/>
            <person name="Ferriera S."/>
            <person name="Fuerstenberg S.I."/>
            <person name="Gachon C.M."/>
            <person name="Gaulin E."/>
            <person name="Govers F."/>
            <person name="Grenville-Briggs L."/>
            <person name="Horner N."/>
            <person name="Hostetler J."/>
            <person name="Jiang R.H."/>
            <person name="Johnson J."/>
            <person name="Krajaejun T."/>
            <person name="Lin H."/>
            <person name="Meijer H.J."/>
            <person name="Moore B."/>
            <person name="Morris P."/>
            <person name="Phuntmart V."/>
            <person name="Puiu D."/>
            <person name="Shetty J."/>
            <person name="Stajich J.E."/>
            <person name="Tripathy S."/>
            <person name="Wawra S."/>
            <person name="van West P."/>
            <person name="Whitty B.R."/>
            <person name="Coutinho P.M."/>
            <person name="Henrissat B."/>
            <person name="Martin F."/>
            <person name="Thomas P.D."/>
            <person name="Tyler B.M."/>
            <person name="De Vries R.P."/>
            <person name="Kamoun S."/>
            <person name="Yandell M."/>
            <person name="Tisserat N."/>
            <person name="Buell C.R."/>
        </authorList>
    </citation>
    <scope>NUCLEOTIDE SEQUENCE</scope>
    <source>
        <strain evidence="4">DAOM:BR144</strain>
    </source>
</reference>
<sequence length="125" mass="14402">MGPSVWFREIPQSLFNVIPEKHIYLTCKLQDPKDIMETLNEFPALYRSIVLWLLDLMVEVVQHKEKNKMSAKCMAIVMSPNLFSIESDNPMYALTMSQKVADYTFALLSARLALAHQDEAEHDAR</sequence>
<protein>
    <recommendedName>
        <fullName evidence="2">Rho-GAP domain-containing protein</fullName>
    </recommendedName>
</protein>
<reference evidence="4" key="2">
    <citation type="submission" date="2010-04" db="EMBL/GenBank/DDBJ databases">
        <authorList>
            <person name="Buell R."/>
            <person name="Hamilton J."/>
            <person name="Hostetler J."/>
        </authorList>
    </citation>
    <scope>NUCLEOTIDE SEQUENCE [LARGE SCALE GENOMIC DNA]</scope>
    <source>
        <strain evidence="4">DAOM:BR144</strain>
    </source>
</reference>
<dbReference type="EnsemblProtists" id="PYU1_T009545">
    <property type="protein sequence ID" value="PYU1_T009545"/>
    <property type="gene ID" value="PYU1_G009527"/>
</dbReference>
<evidence type="ECO:0000256" key="1">
    <source>
        <dbReference type="ARBA" id="ARBA00022468"/>
    </source>
</evidence>
<dbReference type="CDD" id="cd00159">
    <property type="entry name" value="RhoGAP"/>
    <property type="match status" value="1"/>
</dbReference>
<dbReference type="InterPro" id="IPR000198">
    <property type="entry name" value="RhoGAP_dom"/>
</dbReference>
<dbReference type="InterPro" id="IPR044785">
    <property type="entry name" value="RopGAP1-5"/>
</dbReference>
<dbReference type="OMA" id="MSAKCMA"/>
<evidence type="ECO:0000313" key="3">
    <source>
        <dbReference type="EnsemblProtists" id="PYU1_T009545"/>
    </source>
</evidence>
<proteinExistence type="predicted"/>
<organism evidence="3 4">
    <name type="scientific">Globisporangium ultimum (strain ATCC 200006 / CBS 805.95 / DAOM BR144)</name>
    <name type="common">Pythium ultimum</name>
    <dbReference type="NCBI Taxonomy" id="431595"/>
    <lineage>
        <taxon>Eukaryota</taxon>
        <taxon>Sar</taxon>
        <taxon>Stramenopiles</taxon>
        <taxon>Oomycota</taxon>
        <taxon>Peronosporomycetes</taxon>
        <taxon>Pythiales</taxon>
        <taxon>Pythiaceae</taxon>
        <taxon>Globisporangium</taxon>
    </lineage>
</organism>
<dbReference type="eggNOG" id="KOG4270">
    <property type="taxonomic scope" value="Eukaryota"/>
</dbReference>
<dbReference type="PANTHER" id="PTHR23177">
    <property type="entry name" value="MKIAA1688 PROTEIN"/>
    <property type="match status" value="1"/>
</dbReference>
<dbReference type="VEuPathDB" id="FungiDB:PYU1_G009527"/>
<reference evidence="3" key="3">
    <citation type="submission" date="2015-02" db="UniProtKB">
        <authorList>
            <consortium name="EnsemblProtists"/>
        </authorList>
    </citation>
    <scope>IDENTIFICATION</scope>
    <source>
        <strain evidence="3">DAOM BR144</strain>
    </source>
</reference>
<dbReference type="InParanoid" id="K3WX47"/>
<name>K3WX47_GLOUD</name>
<feature type="domain" description="Rho-GAP" evidence="2">
    <location>
        <begin position="1"/>
        <end position="121"/>
    </location>
</feature>
<dbReference type="Gene3D" id="1.10.555.10">
    <property type="entry name" value="Rho GTPase activation protein"/>
    <property type="match status" value="1"/>
</dbReference>
<dbReference type="Pfam" id="PF00620">
    <property type="entry name" value="RhoGAP"/>
    <property type="match status" value="1"/>
</dbReference>